<keyword evidence="2" id="KW-1185">Reference proteome</keyword>
<protein>
    <submittedName>
        <fullName evidence="1">Uncharacterized protein</fullName>
    </submittedName>
</protein>
<organism evidence="1 2">
    <name type="scientific">Hymenobacter roseosalivarius DSM 11622</name>
    <dbReference type="NCBI Taxonomy" id="645990"/>
    <lineage>
        <taxon>Bacteria</taxon>
        <taxon>Pseudomonadati</taxon>
        <taxon>Bacteroidota</taxon>
        <taxon>Cytophagia</taxon>
        <taxon>Cytophagales</taxon>
        <taxon>Hymenobacteraceae</taxon>
        <taxon>Hymenobacter</taxon>
    </lineage>
</organism>
<dbReference type="Proteomes" id="UP000192266">
    <property type="component" value="Unassembled WGS sequence"/>
</dbReference>
<evidence type="ECO:0000313" key="1">
    <source>
        <dbReference type="EMBL" id="SMB83556.1"/>
    </source>
</evidence>
<gene>
    <name evidence="1" type="ORF">SAMN00120144_0727</name>
</gene>
<reference evidence="1 2" key="1">
    <citation type="submission" date="2017-04" db="EMBL/GenBank/DDBJ databases">
        <authorList>
            <person name="Afonso C.L."/>
            <person name="Miller P.J."/>
            <person name="Scott M.A."/>
            <person name="Spackman E."/>
            <person name="Goraichik I."/>
            <person name="Dimitrov K.M."/>
            <person name="Suarez D.L."/>
            <person name="Swayne D.E."/>
        </authorList>
    </citation>
    <scope>NUCLEOTIDE SEQUENCE [LARGE SCALE GENOMIC DNA]</scope>
    <source>
        <strain evidence="1 2">DSM 11622</strain>
    </source>
</reference>
<accession>A0A1W1UR72</accession>
<dbReference type="AlphaFoldDB" id="A0A1W1UR72"/>
<sequence length="58" mass="6288">MISRFWKALDEHPIEGIELVVANVLQLQALPASWRNSGLGLAHLQILQAGSVNCPNPA</sequence>
<proteinExistence type="predicted"/>
<evidence type="ECO:0000313" key="2">
    <source>
        <dbReference type="Proteomes" id="UP000192266"/>
    </source>
</evidence>
<name>A0A1W1UR72_9BACT</name>
<dbReference type="STRING" id="645990.SAMN00120144_0727"/>
<dbReference type="EMBL" id="FWWW01000039">
    <property type="protein sequence ID" value="SMB83556.1"/>
    <property type="molecule type" value="Genomic_DNA"/>
</dbReference>
<dbReference type="RefSeq" id="WP_159451922.1">
    <property type="nucleotide sequence ID" value="NZ_FWWW01000039.1"/>
</dbReference>